<proteinExistence type="predicted"/>
<comment type="caution">
    <text evidence="2">The sequence shown here is derived from an EMBL/GenBank/DDBJ whole genome shotgun (WGS) entry which is preliminary data.</text>
</comment>
<sequence length="94" mass="10475">MKPYVLAIPVAMSGGPCAETTRLWLLRPSETASDGSWKIVEKVQFMTLEPITENWAGIERRNKQIIRGSSSHREPPTSFQGSTHEVPAKIAQIQ</sequence>
<feature type="region of interest" description="Disordered" evidence="1">
    <location>
        <begin position="67"/>
        <end position="94"/>
    </location>
</feature>
<reference evidence="2 3" key="1">
    <citation type="submission" date="2024-09" db="EMBL/GenBank/DDBJ databases">
        <title>Rethinking Asexuality: The Enigmatic Case of Functional Sexual Genes in Lepraria (Stereocaulaceae).</title>
        <authorList>
            <person name="Doellman M."/>
            <person name="Sun Y."/>
            <person name="Barcenas-Pena A."/>
            <person name="Lumbsch H.T."/>
            <person name="Grewe F."/>
        </authorList>
    </citation>
    <scope>NUCLEOTIDE SEQUENCE [LARGE SCALE GENOMIC DNA]</scope>
    <source>
        <strain evidence="2 3">Mercado 3170</strain>
    </source>
</reference>
<evidence type="ECO:0000256" key="1">
    <source>
        <dbReference type="SAM" id="MobiDB-lite"/>
    </source>
</evidence>
<keyword evidence="3" id="KW-1185">Reference proteome</keyword>
<organism evidence="2 3">
    <name type="scientific">Stereocaulon virgatum</name>
    <dbReference type="NCBI Taxonomy" id="373712"/>
    <lineage>
        <taxon>Eukaryota</taxon>
        <taxon>Fungi</taxon>
        <taxon>Dikarya</taxon>
        <taxon>Ascomycota</taxon>
        <taxon>Pezizomycotina</taxon>
        <taxon>Lecanoromycetes</taxon>
        <taxon>OSLEUM clade</taxon>
        <taxon>Lecanoromycetidae</taxon>
        <taxon>Lecanorales</taxon>
        <taxon>Lecanorineae</taxon>
        <taxon>Stereocaulaceae</taxon>
        <taxon>Stereocaulon</taxon>
    </lineage>
</organism>
<accession>A0ABR4A3F1</accession>
<evidence type="ECO:0000313" key="2">
    <source>
        <dbReference type="EMBL" id="KAL2040452.1"/>
    </source>
</evidence>
<name>A0ABR4A3F1_9LECA</name>
<evidence type="ECO:0000313" key="3">
    <source>
        <dbReference type="Proteomes" id="UP001590950"/>
    </source>
</evidence>
<dbReference type="EMBL" id="JBEFKJ010000021">
    <property type="protein sequence ID" value="KAL2040452.1"/>
    <property type="molecule type" value="Genomic_DNA"/>
</dbReference>
<gene>
    <name evidence="2" type="ORF">N7G274_006895</name>
</gene>
<protein>
    <submittedName>
        <fullName evidence="2">Uncharacterized protein</fullName>
    </submittedName>
</protein>
<dbReference type="Proteomes" id="UP001590950">
    <property type="component" value="Unassembled WGS sequence"/>
</dbReference>